<dbReference type="RefSeq" id="XP_006690737.1">
    <property type="nucleotide sequence ID" value="XM_006690674.1"/>
</dbReference>
<feature type="region of interest" description="Disordered" evidence="3">
    <location>
        <begin position="345"/>
        <end position="381"/>
    </location>
</feature>
<dbReference type="Proteomes" id="UP000008066">
    <property type="component" value="Unassembled WGS sequence"/>
</dbReference>
<dbReference type="AlphaFoldDB" id="G0RZ67"/>
<dbReference type="Pfam" id="PF13855">
    <property type="entry name" value="LRR_8"/>
    <property type="match status" value="1"/>
</dbReference>
<dbReference type="Gene3D" id="3.80.10.10">
    <property type="entry name" value="Ribonuclease Inhibitor"/>
    <property type="match status" value="1"/>
</dbReference>
<keyword evidence="5" id="KW-1185">Reference proteome</keyword>
<feature type="region of interest" description="Disordered" evidence="3">
    <location>
        <begin position="301"/>
        <end position="333"/>
    </location>
</feature>
<proteinExistence type="predicted"/>
<dbReference type="STRING" id="759272.G0RZ67"/>
<dbReference type="InterPro" id="IPR050216">
    <property type="entry name" value="LRR_domain-containing"/>
</dbReference>
<dbReference type="PANTHER" id="PTHR48051">
    <property type="match status" value="1"/>
</dbReference>
<dbReference type="SMART" id="SM00369">
    <property type="entry name" value="LRR_TYP"/>
    <property type="match status" value="3"/>
</dbReference>
<dbReference type="PANTHER" id="PTHR48051:SF46">
    <property type="entry name" value="LEUCINE RICH REPEAT-CONTAINING DOMAIN PROTEIN"/>
    <property type="match status" value="1"/>
</dbReference>
<dbReference type="InterPro" id="IPR032675">
    <property type="entry name" value="LRR_dom_sf"/>
</dbReference>
<dbReference type="SUPFAM" id="SSF52075">
    <property type="entry name" value="Outer arm dynein light chain 1"/>
    <property type="match status" value="1"/>
</dbReference>
<dbReference type="EMBL" id="GL988032">
    <property type="protein sequence ID" value="EGS23495.1"/>
    <property type="molecule type" value="Genomic_DNA"/>
</dbReference>
<dbReference type="InterPro" id="IPR003591">
    <property type="entry name" value="Leu-rich_rpt_typical-subtyp"/>
</dbReference>
<dbReference type="HOGENOM" id="CLU_005610_0_1_1"/>
<dbReference type="eggNOG" id="KOG0619">
    <property type="taxonomic scope" value="Eukaryota"/>
</dbReference>
<evidence type="ECO:0000256" key="2">
    <source>
        <dbReference type="ARBA" id="ARBA00022737"/>
    </source>
</evidence>
<sequence>MDFPRGLPDNPAQARRAIAAAALANPTPPPPVPAVPKDVPASSLSAGQPLSPSQVLALARDAMRAAREVEANAVAVEGSGLMPGLTIDLSRKRIHTLPEEIVDVIKDELERFALSHNYLTTFPSRFSECTMLRYLNVRQNRIKEFPLVLCELKSLEILDLGRNLLKTLPNEIVKMSSLKVLSVFKNQITHLPVCLADMPSLHWIKLAGNPLVYPDPYKIDIPGTGPNPPVDDKEINDHRETDATAAIKKFLKEERYGAAGTGSGASSVTAESPTESVEGGETPRPTMKRVFSGRFPVKVNGNEVPDLRSPAAPRPPPIPMRSHYRGLSQQNAAHRKPGVAPLVMGNLNERVRSNSETAYQPSSRERSESRSRRMGMVSKRSELSTLEEIEVNPNRFSHYRGLSHGSAMQGHGPGLQVKSPNLGSPAEPPALQRPVYVRRLSVLPERRRESKIFDPVLEAAKGVLYSIFQIHPMIQTLVGLTNNGSAGRSNLEIVFYNTNDHVEQLEMEIQKQDQAINEGHGQRENENVQRACLTLINAYTHVCSLLMANVDVFLEYGDPRYIRTLLLQLYNSVMELRVTCNQVAPPPEDISRPPTAMSRHELGENTIRPYNRDVVTPTPGDRSVINGRPRNGNCPPQPSNLRVATDVPSYINGGGRNNYAAASAATPQSGESFASTSTIGTRNLSADFTEEDRAFERIFLALQKTTELVMRTLPGMNAQFMSSMRAAAAQRSPEHVIQCWRALIVKCNTTIQQTEGLKARLSTIKLKEPGIRTQITFWRLCNAFIDSWYVLVKKIMQFQNDVALPADTKARLRPIQQAMKETLDLMMSSPWGYYLRQSAGPEHPAGPGAAAGAAGVSSPSAPAPPPPTPLPMTPQSAALGPAVQATVPSTPQSASFNIHHPSHHINGLNGHHPVAAHAQPHYAMSDRTETASISSGFSSASTVVETSRDFREQAPSRRGEYPPPPVGPVGPMGGRRTPTLGNMGNAPGGLYAGTGQGDVVGMGVVSPGPGPMGAMGGFGARVGLSREGKVGGY</sequence>
<evidence type="ECO:0000313" key="5">
    <source>
        <dbReference type="Proteomes" id="UP000008066"/>
    </source>
</evidence>
<dbReference type="Pfam" id="PF10428">
    <property type="entry name" value="SOG2"/>
    <property type="match status" value="2"/>
</dbReference>
<evidence type="ECO:0000313" key="4">
    <source>
        <dbReference type="EMBL" id="EGS23495.1"/>
    </source>
</evidence>
<evidence type="ECO:0000256" key="3">
    <source>
        <dbReference type="SAM" id="MobiDB-lite"/>
    </source>
</evidence>
<dbReference type="KEGG" id="cthr:CTHT_0001880"/>
<name>G0RZ67_CHATD</name>
<evidence type="ECO:0000256" key="1">
    <source>
        <dbReference type="ARBA" id="ARBA00022614"/>
    </source>
</evidence>
<feature type="region of interest" description="Disordered" evidence="3">
    <location>
        <begin position="842"/>
        <end position="876"/>
    </location>
</feature>
<dbReference type="OrthoDB" id="1394818at2759"/>
<dbReference type="OMA" id="NVHRACQ"/>
<dbReference type="GO" id="GO:0005737">
    <property type="term" value="C:cytoplasm"/>
    <property type="evidence" value="ECO:0007669"/>
    <property type="project" value="TreeGrafter"/>
</dbReference>
<organism evidence="5">
    <name type="scientific">Chaetomium thermophilum (strain DSM 1495 / CBS 144.50 / IMI 039719)</name>
    <name type="common">Thermochaetoides thermophila</name>
    <dbReference type="NCBI Taxonomy" id="759272"/>
    <lineage>
        <taxon>Eukaryota</taxon>
        <taxon>Fungi</taxon>
        <taxon>Dikarya</taxon>
        <taxon>Ascomycota</taxon>
        <taxon>Pezizomycotina</taxon>
        <taxon>Sordariomycetes</taxon>
        <taxon>Sordariomycetidae</taxon>
        <taxon>Sordariales</taxon>
        <taxon>Chaetomiaceae</taxon>
        <taxon>Thermochaetoides</taxon>
    </lineage>
</organism>
<keyword evidence="2" id="KW-0677">Repeat</keyword>
<feature type="region of interest" description="Disordered" evidence="3">
    <location>
        <begin position="610"/>
        <end position="642"/>
    </location>
</feature>
<protein>
    <submittedName>
        <fullName evidence="4">Uncharacterized protein</fullName>
    </submittedName>
</protein>
<accession>G0RZ67</accession>
<dbReference type="InterPro" id="IPR019487">
    <property type="entry name" value="RAM_signalling_pathway_SOG2"/>
</dbReference>
<dbReference type="InterPro" id="IPR001611">
    <property type="entry name" value="Leu-rich_rpt"/>
</dbReference>
<keyword evidence="1" id="KW-0433">Leucine-rich repeat</keyword>
<gene>
    <name evidence="4" type="ORF">CTHT_0001880</name>
</gene>
<dbReference type="GeneID" id="18254226"/>
<reference evidence="4 5" key="1">
    <citation type="journal article" date="2011" name="Cell">
        <title>Insight into structure and assembly of the nuclear pore complex by utilizing the genome of a eukaryotic thermophile.</title>
        <authorList>
            <person name="Amlacher S."/>
            <person name="Sarges P."/>
            <person name="Flemming D."/>
            <person name="van Noort V."/>
            <person name="Kunze R."/>
            <person name="Devos D.P."/>
            <person name="Arumugam M."/>
            <person name="Bork P."/>
            <person name="Hurt E."/>
        </authorList>
    </citation>
    <scope>NUCLEOTIDE SEQUENCE [LARGE SCALE GENOMIC DNA]</scope>
    <source>
        <strain evidence="5">DSM 1495 / CBS 144.50 / IMI 039719</strain>
    </source>
</reference>
<feature type="region of interest" description="Disordered" evidence="3">
    <location>
        <begin position="258"/>
        <end position="288"/>
    </location>
</feature>
<feature type="compositionally biased region" description="Pro residues" evidence="3">
    <location>
        <begin position="861"/>
        <end position="872"/>
    </location>
</feature>
<feature type="compositionally biased region" description="Low complexity" evidence="3">
    <location>
        <begin position="842"/>
        <end position="860"/>
    </location>
</feature>
<feature type="region of interest" description="Disordered" evidence="3">
    <location>
        <begin position="22"/>
        <end position="49"/>
    </location>
</feature>